<protein>
    <submittedName>
        <fullName evidence="1">Uncharacterized protein</fullName>
    </submittedName>
</protein>
<organism evidence="1 2">
    <name type="scientific">Wuchereria bancrofti</name>
    <dbReference type="NCBI Taxonomy" id="6293"/>
    <lineage>
        <taxon>Eukaryota</taxon>
        <taxon>Metazoa</taxon>
        <taxon>Ecdysozoa</taxon>
        <taxon>Nematoda</taxon>
        <taxon>Chromadorea</taxon>
        <taxon>Rhabditida</taxon>
        <taxon>Spirurina</taxon>
        <taxon>Spiruromorpha</taxon>
        <taxon>Filarioidea</taxon>
        <taxon>Onchocercidae</taxon>
        <taxon>Wuchereria</taxon>
    </lineage>
</organism>
<dbReference type="EMBL" id="ADBV01020569">
    <property type="protein sequence ID" value="EJW70789.1"/>
    <property type="molecule type" value="Genomic_DNA"/>
</dbReference>
<name>J9E605_WUCBA</name>
<reference evidence="2" key="1">
    <citation type="submission" date="2012-08" db="EMBL/GenBank/DDBJ databases">
        <title>The Genome Sequence of Wuchereria bancrofti.</title>
        <authorList>
            <person name="Nutman T.B."/>
            <person name="Fink D.L."/>
            <person name="Russ C."/>
            <person name="Young S."/>
            <person name="Zeng Q."/>
            <person name="Koehrsen M."/>
            <person name="Alvarado L."/>
            <person name="Berlin A."/>
            <person name="Chapman S.B."/>
            <person name="Chen Z."/>
            <person name="Freedman E."/>
            <person name="Gellesch M."/>
            <person name="Goldberg J."/>
            <person name="Griggs A."/>
            <person name="Gujja S."/>
            <person name="Heilman E.R."/>
            <person name="Heiman D."/>
            <person name="Hepburn T."/>
            <person name="Howarth C."/>
            <person name="Jen D."/>
            <person name="Larson L."/>
            <person name="Lewis B."/>
            <person name="Mehta T."/>
            <person name="Park D."/>
            <person name="Pearson M."/>
            <person name="Roberts A."/>
            <person name="Saif S."/>
            <person name="Shea T."/>
            <person name="Shenoy N."/>
            <person name="Sisk P."/>
            <person name="Stolte C."/>
            <person name="Sykes S."/>
            <person name="Walk T."/>
            <person name="White J."/>
            <person name="Yandava C."/>
            <person name="Haas B."/>
            <person name="Henn M.R."/>
            <person name="Nusbaum C."/>
            <person name="Birren B."/>
        </authorList>
    </citation>
    <scope>NUCLEOTIDE SEQUENCE [LARGE SCALE GENOMIC DNA]</scope>
    <source>
        <strain evidence="2">NA</strain>
    </source>
</reference>
<accession>J9E605</accession>
<gene>
    <name evidence="1" type="ORF">WUBG_18308</name>
</gene>
<proteinExistence type="predicted"/>
<evidence type="ECO:0000313" key="2">
    <source>
        <dbReference type="Proteomes" id="UP000004810"/>
    </source>
</evidence>
<dbReference type="AlphaFoldDB" id="J9E605"/>
<dbReference type="Proteomes" id="UP000004810">
    <property type="component" value="Unassembled WGS sequence"/>
</dbReference>
<sequence length="56" mass="6644">SNILWEGYQFTKRYLTARNMQLLQTDCSLKIIEQNHQGNGILINYYILLRYTESSS</sequence>
<comment type="caution">
    <text evidence="1">The sequence shown here is derived from an EMBL/GenBank/DDBJ whole genome shotgun (WGS) entry which is preliminary data.</text>
</comment>
<feature type="non-terminal residue" evidence="1">
    <location>
        <position position="1"/>
    </location>
</feature>
<evidence type="ECO:0000313" key="1">
    <source>
        <dbReference type="EMBL" id="EJW70789.1"/>
    </source>
</evidence>